<dbReference type="Proteomes" id="UP000026714">
    <property type="component" value="Unassembled WGS sequence"/>
</dbReference>
<gene>
    <name evidence="1" type="ORF">X805_17890</name>
</gene>
<evidence type="ECO:0000313" key="2">
    <source>
        <dbReference type="Proteomes" id="UP000026714"/>
    </source>
</evidence>
<reference evidence="1 2" key="1">
    <citation type="journal article" date="2014" name="FEMS Microbiol. Ecol.">
        <title>Sphaerotilus natans encrusted with nanoball-shaped Fe(III) oxide minerals formed by nitrate-reducing mixotrophic Fe(II) oxidation.</title>
        <authorList>
            <person name="Park S."/>
            <person name="Kim D.H."/>
            <person name="Lee J.H."/>
            <person name="Hur H.G."/>
        </authorList>
    </citation>
    <scope>NUCLEOTIDE SEQUENCE [LARGE SCALE GENOMIC DNA]</scope>
    <source>
        <strain evidence="1 2">DSM 6575</strain>
    </source>
</reference>
<sequence length="183" mass="19761">MPSRSPRHVLHRTASRMRRAVRLVRRRPGSVATMLMLMGGSLLSGETLAQPKGANAQGSSGVTGETRLGRQVRVRYTEPVQPRSGWNGQIASFGAPQAASGRTPARLRGSTIAELPITARTRAYGRIETEMKTRRDEPGRALQVGAGAGLNWQVSNQTQLQVEVGTAPGQNRAQVSVMLQLQL</sequence>
<dbReference type="STRING" id="34103.SAMN05421778_104201"/>
<accession>A0A059KN08</accession>
<proteinExistence type="predicted"/>
<dbReference type="AlphaFoldDB" id="A0A059KN08"/>
<keyword evidence="2" id="KW-1185">Reference proteome</keyword>
<dbReference type="EMBL" id="AZRA01000047">
    <property type="protein sequence ID" value="KDB52569.1"/>
    <property type="molecule type" value="Genomic_DNA"/>
</dbReference>
<dbReference type="RefSeq" id="WP_139330760.1">
    <property type="nucleotide sequence ID" value="NZ_AZRA01000047.1"/>
</dbReference>
<protein>
    <submittedName>
        <fullName evidence="1">Uncharacterized protein</fullName>
    </submittedName>
</protein>
<name>A0A059KN08_9BURK</name>
<comment type="caution">
    <text evidence="1">The sequence shown here is derived from an EMBL/GenBank/DDBJ whole genome shotgun (WGS) entry which is preliminary data.</text>
</comment>
<organism evidence="1 2">
    <name type="scientific">Sphaerotilus natans subsp. natans DSM 6575</name>
    <dbReference type="NCBI Taxonomy" id="1286631"/>
    <lineage>
        <taxon>Bacteria</taxon>
        <taxon>Pseudomonadati</taxon>
        <taxon>Pseudomonadota</taxon>
        <taxon>Betaproteobacteria</taxon>
        <taxon>Burkholderiales</taxon>
        <taxon>Sphaerotilaceae</taxon>
        <taxon>Sphaerotilus</taxon>
    </lineage>
</organism>
<evidence type="ECO:0000313" key="1">
    <source>
        <dbReference type="EMBL" id="KDB52569.1"/>
    </source>
</evidence>